<dbReference type="Pfam" id="PF01814">
    <property type="entry name" value="Hemerythrin"/>
    <property type="match status" value="1"/>
</dbReference>
<dbReference type="HOGENOM" id="CLU_079417_6_2_7"/>
<keyword evidence="4" id="KW-1185">Reference proteome</keyword>
<evidence type="ECO:0000256" key="1">
    <source>
        <dbReference type="SAM" id="MobiDB-lite"/>
    </source>
</evidence>
<dbReference type="Proteomes" id="UP000007089">
    <property type="component" value="Chromosome"/>
</dbReference>
<dbReference type="RefSeq" id="WP_012633677.1">
    <property type="nucleotide sequence ID" value="NC_011891.1"/>
</dbReference>
<feature type="domain" description="Hemerythrin-like" evidence="2">
    <location>
        <begin position="3"/>
        <end position="122"/>
    </location>
</feature>
<dbReference type="InterPro" id="IPR012312">
    <property type="entry name" value="Hemerythrin-like"/>
</dbReference>
<dbReference type="AlphaFoldDB" id="B8JCE6"/>
<evidence type="ECO:0000313" key="4">
    <source>
        <dbReference type="Proteomes" id="UP000007089"/>
    </source>
</evidence>
<reference evidence="3" key="1">
    <citation type="submission" date="2009-01" db="EMBL/GenBank/DDBJ databases">
        <title>Complete sequence of Anaeromyxobacter dehalogenans 2CP-1.</title>
        <authorList>
            <consortium name="US DOE Joint Genome Institute"/>
            <person name="Lucas S."/>
            <person name="Copeland A."/>
            <person name="Lapidus A."/>
            <person name="Glavina del Rio T."/>
            <person name="Dalin E."/>
            <person name="Tice H."/>
            <person name="Bruce D."/>
            <person name="Goodwin L."/>
            <person name="Pitluck S."/>
            <person name="Saunders E."/>
            <person name="Brettin T."/>
            <person name="Detter J.C."/>
            <person name="Han C."/>
            <person name="Larimer F."/>
            <person name="Land M."/>
            <person name="Hauser L."/>
            <person name="Kyrpides N."/>
            <person name="Ovchinnikova G."/>
            <person name="Beliaev A.S."/>
            <person name="Richardson P."/>
        </authorList>
    </citation>
    <scope>NUCLEOTIDE SEQUENCE</scope>
    <source>
        <strain evidence="3">2CP-1</strain>
    </source>
</reference>
<name>B8JCE6_ANAD2</name>
<proteinExistence type="predicted"/>
<dbReference type="PANTHER" id="PTHR35585">
    <property type="entry name" value="HHE DOMAIN PROTEIN (AFU_ORTHOLOGUE AFUA_4G00730)"/>
    <property type="match status" value="1"/>
</dbReference>
<gene>
    <name evidence="3" type="ordered locus">A2cp1_2549</name>
</gene>
<organism evidence="3 4">
    <name type="scientific">Anaeromyxobacter dehalogenans (strain ATCC BAA-258 / DSM 21875 / 2CP-1)</name>
    <dbReference type="NCBI Taxonomy" id="455488"/>
    <lineage>
        <taxon>Bacteria</taxon>
        <taxon>Pseudomonadati</taxon>
        <taxon>Myxococcota</taxon>
        <taxon>Myxococcia</taxon>
        <taxon>Myxococcales</taxon>
        <taxon>Cystobacterineae</taxon>
        <taxon>Anaeromyxobacteraceae</taxon>
        <taxon>Anaeromyxobacter</taxon>
    </lineage>
</organism>
<dbReference type="EMBL" id="CP001359">
    <property type="protein sequence ID" value="ACL65886.1"/>
    <property type="molecule type" value="Genomic_DNA"/>
</dbReference>
<sequence length="165" mass="18771">MNAIEMLKQQHREVDELFEEFEGAGEGARKTRERTCRAIADALAVHATIEERIFYPEAKEAVEDAEDLLRESVEEHLSVKRLLAEILDASMDDPQLEAKMSVLKEQVEHHVEEEEKELFPKVRKACSAEQLDEMGSRMQKLAEELEEEGQPSASIPDQTDEPAPI</sequence>
<accession>B8JCE6</accession>
<dbReference type="PANTHER" id="PTHR35585:SF1">
    <property type="entry name" value="HHE DOMAIN PROTEIN (AFU_ORTHOLOGUE AFUA_4G00730)"/>
    <property type="match status" value="1"/>
</dbReference>
<protein>
    <submittedName>
        <fullName evidence="3">Hemerythrin HHE cation binding domain protein</fullName>
    </submittedName>
</protein>
<dbReference type="KEGG" id="acp:A2cp1_2549"/>
<evidence type="ECO:0000259" key="2">
    <source>
        <dbReference type="Pfam" id="PF01814"/>
    </source>
</evidence>
<feature type="region of interest" description="Disordered" evidence="1">
    <location>
        <begin position="133"/>
        <end position="165"/>
    </location>
</feature>
<evidence type="ECO:0000313" key="3">
    <source>
        <dbReference type="EMBL" id="ACL65886.1"/>
    </source>
</evidence>
<dbReference type="Gene3D" id="1.20.120.520">
    <property type="entry name" value="nmb1532 protein domain like"/>
    <property type="match status" value="1"/>
</dbReference>